<protein>
    <submittedName>
        <fullName evidence="1">Uncharacterized protein</fullName>
    </submittedName>
</protein>
<proteinExistence type="predicted"/>
<reference evidence="1 2" key="1">
    <citation type="submission" date="2018-08" db="EMBL/GenBank/DDBJ databases">
        <title>The multiple taxonomic identification of Sphingomonas gilva.</title>
        <authorList>
            <person name="Zhu D."/>
            <person name="Zheng S."/>
        </authorList>
    </citation>
    <scope>NUCLEOTIDE SEQUENCE [LARGE SCALE GENOMIC DNA]</scope>
    <source>
        <strain evidence="1 2">ZDH117</strain>
    </source>
</reference>
<accession>A0A396RMI3</accession>
<comment type="caution">
    <text evidence="1">The sequence shown here is derived from an EMBL/GenBank/DDBJ whole genome shotgun (WGS) entry which is preliminary data.</text>
</comment>
<dbReference type="AlphaFoldDB" id="A0A396RMI3"/>
<evidence type="ECO:0000313" key="2">
    <source>
        <dbReference type="Proteomes" id="UP000266693"/>
    </source>
</evidence>
<gene>
    <name evidence="1" type="ORF">D1610_09315</name>
</gene>
<name>A0A396RMI3_9SPHN</name>
<evidence type="ECO:0000313" key="1">
    <source>
        <dbReference type="EMBL" id="RHW17634.1"/>
    </source>
</evidence>
<sequence>MGVVSHAMDPTLLPLPLQLLASAPQDAEPPATPRVTAVAVARARIISAARVSLSREQPVRADDRPRRERRIVRADGRVEIQFE</sequence>
<dbReference type="EMBL" id="QWLV01000003">
    <property type="protein sequence ID" value="RHW17634.1"/>
    <property type="molecule type" value="Genomic_DNA"/>
</dbReference>
<dbReference type="Proteomes" id="UP000266693">
    <property type="component" value="Unassembled WGS sequence"/>
</dbReference>
<organism evidence="1 2">
    <name type="scientific">Sphingomonas gilva</name>
    <dbReference type="NCBI Taxonomy" id="2305907"/>
    <lineage>
        <taxon>Bacteria</taxon>
        <taxon>Pseudomonadati</taxon>
        <taxon>Pseudomonadota</taxon>
        <taxon>Alphaproteobacteria</taxon>
        <taxon>Sphingomonadales</taxon>
        <taxon>Sphingomonadaceae</taxon>
        <taxon>Sphingomonas</taxon>
    </lineage>
</organism>
<keyword evidence="2" id="KW-1185">Reference proteome</keyword>